<feature type="transmembrane region" description="Helical" evidence="1">
    <location>
        <begin position="274"/>
        <end position="291"/>
    </location>
</feature>
<comment type="caution">
    <text evidence="3">The sequence shown here is derived from an EMBL/GenBank/DDBJ whole genome shotgun (WGS) entry which is preliminary data.</text>
</comment>
<organism evidence="3 4">
    <name type="scientific">Polaromonas jejuensis</name>
    <dbReference type="NCBI Taxonomy" id="457502"/>
    <lineage>
        <taxon>Bacteria</taxon>
        <taxon>Pseudomonadati</taxon>
        <taxon>Pseudomonadota</taxon>
        <taxon>Betaproteobacteria</taxon>
        <taxon>Burkholderiales</taxon>
        <taxon>Comamonadaceae</taxon>
        <taxon>Polaromonas</taxon>
    </lineage>
</organism>
<proteinExistence type="predicted"/>
<dbReference type="Pfam" id="PF00990">
    <property type="entry name" value="GGDEF"/>
    <property type="match status" value="1"/>
</dbReference>
<feature type="transmembrane region" description="Helical" evidence="1">
    <location>
        <begin position="212"/>
        <end position="229"/>
    </location>
</feature>
<name>A0ABW0Q8K4_9BURK</name>
<dbReference type="Pfam" id="PF07696">
    <property type="entry name" value="7TMR-DISMED2"/>
    <property type="match status" value="1"/>
</dbReference>
<keyword evidence="4" id="KW-1185">Reference proteome</keyword>
<feature type="transmembrane region" description="Helical" evidence="1">
    <location>
        <begin position="330"/>
        <end position="349"/>
    </location>
</feature>
<sequence length="537" mass="58803">MLDPSGTLTVDQVHARFEAGEGRVANAGEIMPTGGGLALWYRLKLPAVSSPTPLVLTVPHAGMNSVDLYRPAAQAGSAGAGQWQLQRSGNQIPVAAWPVRHLHPAFELLVQPHESQPSYLRVMHNYPINVYWTLSDANGFHEQSKQWHLLLGVYIGLVLFIVLISSLQAVSWRDPIHLWYAGYVLVMAVGQLSLTGLGGEYLWPDHAWWNDLAPAVLTLVAAAWLHLLLRQLVVDRNMFWLPRGLLAMAALGGAIVVDLLALGRRPSYPLLAPYYLASLATYLGVAGWYAWRRPRVGVWVLAAMACLVVGAIFPILRTLSLLPLSLATQYGEQIGAAFEIPLLLIALYLRSRERRDNRARVGALTRVDPLSGVASHGVLLQRLEQLLLRQQRDPDLGAVLRIRLSNANEIRQEYGMEIAQNAVVHAGACITSVAHEGDTVGRHRDGDFVLILQGHLTHQQLADIGQRLIVRGLAESPGLPPNMVLKLKLAVAEAPFRASDATFLLESLGRVLGELAGRSGTALRFVSWPRPRTGSLV</sequence>
<dbReference type="Gene3D" id="3.30.70.270">
    <property type="match status" value="1"/>
</dbReference>
<protein>
    <submittedName>
        <fullName evidence="3">7TM diverse intracellular signaling domain-containing protein</fullName>
    </submittedName>
</protein>
<feature type="transmembrane region" description="Helical" evidence="1">
    <location>
        <begin position="178"/>
        <end position="197"/>
    </location>
</feature>
<reference evidence="4" key="1">
    <citation type="journal article" date="2019" name="Int. J. Syst. Evol. Microbiol.">
        <title>The Global Catalogue of Microorganisms (GCM) 10K type strain sequencing project: providing services to taxonomists for standard genome sequencing and annotation.</title>
        <authorList>
            <consortium name="The Broad Institute Genomics Platform"/>
            <consortium name="The Broad Institute Genome Sequencing Center for Infectious Disease"/>
            <person name="Wu L."/>
            <person name="Ma J."/>
        </authorList>
    </citation>
    <scope>NUCLEOTIDE SEQUENCE [LARGE SCALE GENOMIC DNA]</scope>
    <source>
        <strain evidence="4">CGMCC 4.7277</strain>
    </source>
</reference>
<feature type="transmembrane region" description="Helical" evidence="1">
    <location>
        <begin position="298"/>
        <end position="318"/>
    </location>
</feature>
<keyword evidence="1" id="KW-0812">Transmembrane</keyword>
<dbReference type="SUPFAM" id="SSF55073">
    <property type="entry name" value="Nucleotide cyclase"/>
    <property type="match status" value="1"/>
</dbReference>
<keyword evidence="1" id="KW-1133">Transmembrane helix</keyword>
<evidence type="ECO:0000256" key="1">
    <source>
        <dbReference type="SAM" id="Phobius"/>
    </source>
</evidence>
<dbReference type="Proteomes" id="UP001596084">
    <property type="component" value="Unassembled WGS sequence"/>
</dbReference>
<feature type="transmembrane region" description="Helical" evidence="1">
    <location>
        <begin position="147"/>
        <end position="166"/>
    </location>
</feature>
<dbReference type="InterPro" id="IPR011623">
    <property type="entry name" value="7TMR_DISM_rcpt_extracell_dom1"/>
</dbReference>
<evidence type="ECO:0000313" key="3">
    <source>
        <dbReference type="EMBL" id="MFC5521150.1"/>
    </source>
</evidence>
<dbReference type="EMBL" id="JBHSMX010000013">
    <property type="protein sequence ID" value="MFC5521150.1"/>
    <property type="molecule type" value="Genomic_DNA"/>
</dbReference>
<dbReference type="InterPro" id="IPR043128">
    <property type="entry name" value="Rev_trsase/Diguanyl_cyclase"/>
</dbReference>
<dbReference type="InterPro" id="IPR029787">
    <property type="entry name" value="Nucleotide_cyclase"/>
</dbReference>
<evidence type="ECO:0000313" key="4">
    <source>
        <dbReference type="Proteomes" id="UP001596084"/>
    </source>
</evidence>
<keyword evidence="1" id="KW-0472">Membrane</keyword>
<dbReference type="SMART" id="SM00267">
    <property type="entry name" value="GGDEF"/>
    <property type="match status" value="1"/>
</dbReference>
<dbReference type="Gene3D" id="2.60.40.2380">
    <property type="match status" value="1"/>
</dbReference>
<dbReference type="Pfam" id="PF07695">
    <property type="entry name" value="7TMR-DISM_7TM"/>
    <property type="match status" value="1"/>
</dbReference>
<evidence type="ECO:0000259" key="2">
    <source>
        <dbReference type="SMART" id="SM00267"/>
    </source>
</evidence>
<feature type="domain" description="GGDEF" evidence="2">
    <location>
        <begin position="354"/>
        <end position="524"/>
    </location>
</feature>
<dbReference type="InterPro" id="IPR000160">
    <property type="entry name" value="GGDEF_dom"/>
</dbReference>
<feature type="transmembrane region" description="Helical" evidence="1">
    <location>
        <begin position="241"/>
        <end position="262"/>
    </location>
</feature>
<accession>A0ABW0Q8K4</accession>
<dbReference type="InterPro" id="IPR011622">
    <property type="entry name" value="7TMR_DISM_rcpt_extracell_dom2"/>
</dbReference>
<gene>
    <name evidence="3" type="ORF">ACFPP7_09510</name>
</gene>